<keyword evidence="7" id="KW-1185">Reference proteome</keyword>
<accession>A0A4P7IGS0</accession>
<evidence type="ECO:0000256" key="4">
    <source>
        <dbReference type="ARBA" id="ARBA00069527"/>
    </source>
</evidence>
<dbReference type="SFLD" id="SFLDG01135">
    <property type="entry name" value="C1.5.6:_HAD__Beta-PGM__Phospha"/>
    <property type="match status" value="1"/>
</dbReference>
<dbReference type="KEGG" id="nsn:EXE58_13985"/>
<dbReference type="GO" id="GO:0006281">
    <property type="term" value="P:DNA repair"/>
    <property type="evidence" value="ECO:0007669"/>
    <property type="project" value="TreeGrafter"/>
</dbReference>
<dbReference type="GO" id="GO:0008967">
    <property type="term" value="F:phosphoglycolate phosphatase activity"/>
    <property type="evidence" value="ECO:0007669"/>
    <property type="project" value="TreeGrafter"/>
</dbReference>
<reference evidence="6 7" key="1">
    <citation type="submission" date="2019-03" db="EMBL/GenBank/DDBJ databases">
        <title>Three New Species of Nocardioides, Nocardioides euryhalodurans sp. nov., Nocardioides seonyuensis sp. nov. and Nocardioides eburneoflavus sp. nov. Iolated from Soil.</title>
        <authorList>
            <person name="Roh S.G."/>
            <person name="Lee C."/>
            <person name="Kim M.-K."/>
            <person name="Kim S.B."/>
        </authorList>
    </citation>
    <scope>NUCLEOTIDE SEQUENCE [LARGE SCALE GENOMIC DNA]</scope>
    <source>
        <strain evidence="6 7">MMS17-SY207-3</strain>
    </source>
</reference>
<evidence type="ECO:0000256" key="1">
    <source>
        <dbReference type="ARBA" id="ARBA00006171"/>
    </source>
</evidence>
<dbReference type="InterPro" id="IPR050155">
    <property type="entry name" value="HAD-like_hydrolase_sf"/>
</dbReference>
<dbReference type="Gene3D" id="1.10.150.240">
    <property type="entry name" value="Putative phosphatase, domain 2"/>
    <property type="match status" value="1"/>
</dbReference>
<dbReference type="Pfam" id="PF13419">
    <property type="entry name" value="HAD_2"/>
    <property type="match status" value="1"/>
</dbReference>
<dbReference type="SFLD" id="SFLDG01129">
    <property type="entry name" value="C1.5:_HAD__Beta-PGM__Phosphata"/>
    <property type="match status" value="1"/>
</dbReference>
<dbReference type="InterPro" id="IPR006439">
    <property type="entry name" value="HAD-SF_hydro_IA"/>
</dbReference>
<name>A0A4P7IGS0_9ACTN</name>
<keyword evidence="6" id="KW-0378">Hydrolase</keyword>
<comment type="similarity">
    <text evidence="1">Belongs to the HAD-like hydrolase superfamily. CbbY/CbbZ/Gph/YieH family.</text>
</comment>
<dbReference type="GO" id="GO:0005829">
    <property type="term" value="C:cytosol"/>
    <property type="evidence" value="ECO:0007669"/>
    <property type="project" value="TreeGrafter"/>
</dbReference>
<dbReference type="EMBL" id="CP038436">
    <property type="protein sequence ID" value="QBX56465.1"/>
    <property type="molecule type" value="Genomic_DNA"/>
</dbReference>
<dbReference type="InterPro" id="IPR041492">
    <property type="entry name" value="HAD_2"/>
</dbReference>
<proteinExistence type="inferred from homology"/>
<keyword evidence="2" id="KW-0829">Tyrosine-protein kinase</keyword>
<dbReference type="InterPro" id="IPR023198">
    <property type="entry name" value="PGP-like_dom2"/>
</dbReference>
<dbReference type="Proteomes" id="UP000294853">
    <property type="component" value="Chromosome"/>
</dbReference>
<dbReference type="NCBIfam" id="TIGR01549">
    <property type="entry name" value="HAD-SF-IA-v1"/>
    <property type="match status" value="1"/>
</dbReference>
<dbReference type="PANTHER" id="PTHR43434:SF1">
    <property type="entry name" value="PHOSPHOGLYCOLATE PHOSPHATASE"/>
    <property type="match status" value="1"/>
</dbReference>
<dbReference type="InterPro" id="IPR036412">
    <property type="entry name" value="HAD-like_sf"/>
</dbReference>
<sequence length="225" mass="23901">MAEDGDVKTILFDLDGTLANTIPLIVASYQHAFRQVRGEEIDDTRARAWIGRPLLAALLEEDPERGHDLDRTYREWNLANTSRLIERYDGVPEMLTTLSAAGARMHVVTSKRRDTAQLAITAVGIEGLIEVAGALEDTTAHKPDPEPLLTAARRIGVDPVTAIYVGDATVDVLAAKAAGMGSIAVTWGAGERAALEAAGPDAIVDTVDELTSYLLDLVAGGSADA</sequence>
<dbReference type="FunFam" id="3.40.50.1000:FF:000022">
    <property type="entry name" value="Phosphoglycolate phosphatase"/>
    <property type="match status" value="1"/>
</dbReference>
<dbReference type="GO" id="GO:0004713">
    <property type="term" value="F:protein tyrosine kinase activity"/>
    <property type="evidence" value="ECO:0007669"/>
    <property type="project" value="UniProtKB-KW"/>
</dbReference>
<comment type="catalytic activity">
    <reaction evidence="3">
        <text>L-tyrosyl-[protein] + ATP = O-phospho-L-tyrosyl-[protein] + ADP + H(+)</text>
        <dbReference type="Rhea" id="RHEA:10596"/>
        <dbReference type="Rhea" id="RHEA-COMP:10136"/>
        <dbReference type="Rhea" id="RHEA-COMP:20101"/>
        <dbReference type="ChEBI" id="CHEBI:15378"/>
        <dbReference type="ChEBI" id="CHEBI:30616"/>
        <dbReference type="ChEBI" id="CHEBI:46858"/>
        <dbReference type="ChEBI" id="CHEBI:61978"/>
        <dbReference type="ChEBI" id="CHEBI:456216"/>
    </reaction>
    <physiologicalReaction direction="left-to-right" evidence="3">
        <dbReference type="Rhea" id="RHEA:10597"/>
    </physiologicalReaction>
</comment>
<evidence type="ECO:0000313" key="6">
    <source>
        <dbReference type="EMBL" id="QBX56465.1"/>
    </source>
</evidence>
<dbReference type="OrthoDB" id="9797743at2"/>
<dbReference type="AlphaFoldDB" id="A0A4P7IGS0"/>
<dbReference type="NCBIfam" id="TIGR01509">
    <property type="entry name" value="HAD-SF-IA-v3"/>
    <property type="match status" value="1"/>
</dbReference>
<evidence type="ECO:0000313" key="7">
    <source>
        <dbReference type="Proteomes" id="UP000294853"/>
    </source>
</evidence>
<dbReference type="Gene3D" id="3.40.50.1000">
    <property type="entry name" value="HAD superfamily/HAD-like"/>
    <property type="match status" value="1"/>
</dbReference>
<keyword evidence="2" id="KW-0418">Kinase</keyword>
<evidence type="ECO:0000256" key="3">
    <source>
        <dbReference type="ARBA" id="ARBA00050405"/>
    </source>
</evidence>
<dbReference type="InterPro" id="IPR023214">
    <property type="entry name" value="HAD_sf"/>
</dbReference>
<dbReference type="SFLD" id="SFLDS00003">
    <property type="entry name" value="Haloacid_Dehalogenase"/>
    <property type="match status" value="1"/>
</dbReference>
<evidence type="ECO:0000256" key="2">
    <source>
        <dbReference type="ARBA" id="ARBA00023137"/>
    </source>
</evidence>
<organism evidence="6 7">
    <name type="scientific">Nocardioides seonyuensis</name>
    <dbReference type="NCBI Taxonomy" id="2518371"/>
    <lineage>
        <taxon>Bacteria</taxon>
        <taxon>Bacillati</taxon>
        <taxon>Actinomycetota</taxon>
        <taxon>Actinomycetes</taxon>
        <taxon>Propionibacteriales</taxon>
        <taxon>Nocardioidaceae</taxon>
        <taxon>Nocardioides</taxon>
    </lineage>
</organism>
<keyword evidence="2" id="KW-0808">Transferase</keyword>
<evidence type="ECO:0000256" key="5">
    <source>
        <dbReference type="ARBA" id="ARBA00080335"/>
    </source>
</evidence>
<protein>
    <recommendedName>
        <fullName evidence="4">Tyrosine-protein kinase PtkA</fullName>
    </recommendedName>
    <alternativeName>
        <fullName evidence="5">Protein tyrosine kinase A</fullName>
    </alternativeName>
</protein>
<dbReference type="SUPFAM" id="SSF56784">
    <property type="entry name" value="HAD-like"/>
    <property type="match status" value="1"/>
</dbReference>
<gene>
    <name evidence="6" type="ORF">EXE58_13985</name>
</gene>
<dbReference type="PANTHER" id="PTHR43434">
    <property type="entry name" value="PHOSPHOGLYCOLATE PHOSPHATASE"/>
    <property type="match status" value="1"/>
</dbReference>